<evidence type="ECO:0000256" key="8">
    <source>
        <dbReference type="SAM" id="SignalP"/>
    </source>
</evidence>
<accession>A0AAV7U7N4</accession>
<comment type="subcellular location">
    <subcellularLocation>
        <location evidence="1">Membrane</location>
        <topology evidence="1">Multi-pass membrane protein</topology>
    </subcellularLocation>
</comment>
<dbReference type="PANTHER" id="PTHR10671:SF43">
    <property type="entry name" value="GERM CELL-SPECIFIC GENE 1 PROTEIN"/>
    <property type="match status" value="1"/>
</dbReference>
<evidence type="ECO:0000256" key="1">
    <source>
        <dbReference type="ARBA" id="ARBA00004141"/>
    </source>
</evidence>
<feature type="transmembrane region" description="Helical" evidence="7">
    <location>
        <begin position="246"/>
        <end position="265"/>
    </location>
</feature>
<keyword evidence="3 7" id="KW-0812">Transmembrane</keyword>
<dbReference type="InterPro" id="IPR050579">
    <property type="entry name" value="PMP-22/EMP/MP20-like"/>
</dbReference>
<proteinExistence type="inferred from homology"/>
<comment type="caution">
    <text evidence="9">The sequence shown here is derived from an EMBL/GenBank/DDBJ whole genome shotgun (WGS) entry which is preliminary data.</text>
</comment>
<keyword evidence="5 7" id="KW-0472">Membrane</keyword>
<dbReference type="Proteomes" id="UP001066276">
    <property type="component" value="Chromosome 3_1"/>
</dbReference>
<dbReference type="GO" id="GO:0005886">
    <property type="term" value="C:plasma membrane"/>
    <property type="evidence" value="ECO:0007669"/>
    <property type="project" value="TreeGrafter"/>
</dbReference>
<dbReference type="FunFam" id="1.20.140.150:FF:000022">
    <property type="entry name" value="Germ cell-specific 1 protein"/>
    <property type="match status" value="1"/>
</dbReference>
<dbReference type="PANTHER" id="PTHR10671">
    <property type="entry name" value="EPITHELIAL MEMBRANE PROTEIN-RELATED"/>
    <property type="match status" value="1"/>
</dbReference>
<evidence type="ECO:0000256" key="6">
    <source>
        <dbReference type="SAM" id="MobiDB-lite"/>
    </source>
</evidence>
<keyword evidence="10" id="KW-1185">Reference proteome</keyword>
<feature type="region of interest" description="Disordered" evidence="6">
    <location>
        <begin position="36"/>
        <end position="56"/>
    </location>
</feature>
<dbReference type="InterPro" id="IPR012478">
    <property type="entry name" value="GSG-1"/>
</dbReference>
<evidence type="ECO:0008006" key="11">
    <source>
        <dbReference type="Google" id="ProtNLM"/>
    </source>
</evidence>
<feature type="compositionally biased region" description="Basic residues" evidence="6">
    <location>
        <begin position="38"/>
        <end position="48"/>
    </location>
</feature>
<sequence>MLCLHVRLVIVCAPQGGAGWASGLQRWPGCRGAVGVRGRGRKRRRGGRRAQQETPQSWRMKSECLVWLENSAQKELLRGMESSNENAIKILKVKEIDHCCCQKARDLESLQTKRKMEFNEILHWRRAVLAVVLNLLSLTLSTTALLSSYWCEGTQKVPKPLCGKGKTTKCIVVPVAVESTNASGHEVVHYSWETGDDRFAFRYFHTGIWFSCEENILGTDEKCRSFLELTPPTERGILWLSLGSEMLYIAFLVASFGLLILEMFYTGNPVCKLKVNAFAAMSSVLSGLLGMVAHMMYTQVFQATVSLGPEDWRPHSWDYGWAFYTAWASFTCCMASAVTTLNTYTKTVLEFRRNQKAYDQTPPDPEGFPESTEMGFFRDQPIRSVSDSVDFYSELQRKVLLRDHTVNRTMDRPRNLQAADESLGDERC</sequence>
<organism evidence="9 10">
    <name type="scientific">Pleurodeles waltl</name>
    <name type="common">Iberian ribbed newt</name>
    <dbReference type="NCBI Taxonomy" id="8319"/>
    <lineage>
        <taxon>Eukaryota</taxon>
        <taxon>Metazoa</taxon>
        <taxon>Chordata</taxon>
        <taxon>Craniata</taxon>
        <taxon>Vertebrata</taxon>
        <taxon>Euteleostomi</taxon>
        <taxon>Amphibia</taxon>
        <taxon>Batrachia</taxon>
        <taxon>Caudata</taxon>
        <taxon>Salamandroidea</taxon>
        <taxon>Salamandridae</taxon>
        <taxon>Pleurodelinae</taxon>
        <taxon>Pleurodeles</taxon>
    </lineage>
</organism>
<dbReference type="EMBL" id="JANPWB010000005">
    <property type="protein sequence ID" value="KAJ1184361.1"/>
    <property type="molecule type" value="Genomic_DNA"/>
</dbReference>
<dbReference type="AlphaFoldDB" id="A0AAV7U7N4"/>
<name>A0AAV7U7N4_PLEWA</name>
<keyword evidence="8" id="KW-0732">Signal</keyword>
<keyword evidence="4 7" id="KW-1133">Transmembrane helix</keyword>
<feature type="chain" id="PRO_5043642017" description="Germ cell-specific gene 1-like protein" evidence="8">
    <location>
        <begin position="20"/>
        <end position="428"/>
    </location>
</feature>
<protein>
    <recommendedName>
        <fullName evidence="11">Germ cell-specific gene 1-like protein</fullName>
    </recommendedName>
</protein>
<comment type="similarity">
    <text evidence="2">Belongs to the GSG1 family.</text>
</comment>
<feature type="transmembrane region" description="Helical" evidence="7">
    <location>
        <begin position="321"/>
        <end position="344"/>
    </location>
</feature>
<evidence type="ECO:0000256" key="4">
    <source>
        <dbReference type="ARBA" id="ARBA00022989"/>
    </source>
</evidence>
<dbReference type="Gene3D" id="1.20.140.150">
    <property type="match status" value="1"/>
</dbReference>
<feature type="signal peptide" evidence="8">
    <location>
        <begin position="1"/>
        <end position="19"/>
    </location>
</feature>
<reference evidence="9" key="1">
    <citation type="journal article" date="2022" name="bioRxiv">
        <title>Sequencing and chromosome-scale assembly of the giantPleurodeles waltlgenome.</title>
        <authorList>
            <person name="Brown T."/>
            <person name="Elewa A."/>
            <person name="Iarovenko S."/>
            <person name="Subramanian E."/>
            <person name="Araus A.J."/>
            <person name="Petzold A."/>
            <person name="Susuki M."/>
            <person name="Suzuki K.-i.T."/>
            <person name="Hayashi T."/>
            <person name="Toyoda A."/>
            <person name="Oliveira C."/>
            <person name="Osipova E."/>
            <person name="Leigh N.D."/>
            <person name="Simon A."/>
            <person name="Yun M.H."/>
        </authorList>
    </citation>
    <scope>NUCLEOTIDE SEQUENCE</scope>
    <source>
        <strain evidence="9">20211129_DDA</strain>
        <tissue evidence="9">Liver</tissue>
    </source>
</reference>
<evidence type="ECO:0000256" key="5">
    <source>
        <dbReference type="ARBA" id="ARBA00023136"/>
    </source>
</evidence>
<evidence type="ECO:0000256" key="2">
    <source>
        <dbReference type="ARBA" id="ARBA00007425"/>
    </source>
</evidence>
<feature type="transmembrane region" description="Helical" evidence="7">
    <location>
        <begin position="277"/>
        <end position="301"/>
    </location>
</feature>
<evidence type="ECO:0000313" key="10">
    <source>
        <dbReference type="Proteomes" id="UP001066276"/>
    </source>
</evidence>
<evidence type="ECO:0000256" key="3">
    <source>
        <dbReference type="ARBA" id="ARBA00022692"/>
    </source>
</evidence>
<dbReference type="Pfam" id="PF07803">
    <property type="entry name" value="GSG-1"/>
    <property type="match status" value="1"/>
</dbReference>
<gene>
    <name evidence="9" type="ORF">NDU88_001169</name>
</gene>
<evidence type="ECO:0000313" key="9">
    <source>
        <dbReference type="EMBL" id="KAJ1184361.1"/>
    </source>
</evidence>
<evidence type="ECO:0000256" key="7">
    <source>
        <dbReference type="SAM" id="Phobius"/>
    </source>
</evidence>